<feature type="domain" description="Hemerythrin-like" evidence="2">
    <location>
        <begin position="10"/>
        <end position="138"/>
    </location>
</feature>
<reference evidence="3 4" key="1">
    <citation type="submission" date="2009-08" db="EMBL/GenBank/DDBJ databases">
        <title>The Genome Sequence of Spizellomyces punctatus strain DAOM BR117.</title>
        <authorList>
            <consortium name="The Broad Institute Genome Sequencing Platform"/>
            <person name="Russ C."/>
            <person name="Cuomo C."/>
            <person name="Shea T."/>
            <person name="Young S.K."/>
            <person name="Zeng Q."/>
            <person name="Koehrsen M."/>
            <person name="Haas B."/>
            <person name="Borodovsky M."/>
            <person name="Guigo R."/>
            <person name="Alvarado L."/>
            <person name="Berlin A."/>
            <person name="Bochicchio J."/>
            <person name="Borenstein D."/>
            <person name="Chapman S."/>
            <person name="Chen Z."/>
            <person name="Engels R."/>
            <person name="Freedman E."/>
            <person name="Gellesch M."/>
            <person name="Goldberg J."/>
            <person name="Griggs A."/>
            <person name="Gujja S."/>
            <person name="Heiman D."/>
            <person name="Hepburn T."/>
            <person name="Howarth C."/>
            <person name="Jen D."/>
            <person name="Larson L."/>
            <person name="Lewis B."/>
            <person name="Mehta T."/>
            <person name="Park D."/>
            <person name="Pearson M."/>
            <person name="Roberts A."/>
            <person name="Saif S."/>
            <person name="Shenoy N."/>
            <person name="Sisk P."/>
            <person name="Stolte C."/>
            <person name="Sykes S."/>
            <person name="Thomson T."/>
            <person name="Walk T."/>
            <person name="White J."/>
            <person name="Yandava C."/>
            <person name="Burger G."/>
            <person name="Gray M.W."/>
            <person name="Holland P.W.H."/>
            <person name="King N."/>
            <person name="Lang F.B.F."/>
            <person name="Roger A.J."/>
            <person name="Ruiz-Trillo I."/>
            <person name="Lander E."/>
            <person name="Nusbaum C."/>
        </authorList>
    </citation>
    <scope>NUCLEOTIDE SEQUENCE [LARGE SCALE GENOMIC DNA]</scope>
    <source>
        <strain evidence="3 4">DAOM BR117</strain>
    </source>
</reference>
<dbReference type="OMA" id="CSQLDFH"/>
<dbReference type="Pfam" id="PF01814">
    <property type="entry name" value="Hemerythrin"/>
    <property type="match status" value="1"/>
</dbReference>
<name>A0A0L0H9Q9_SPIPD</name>
<protein>
    <recommendedName>
        <fullName evidence="2">Hemerythrin-like domain-containing protein</fullName>
    </recommendedName>
</protein>
<evidence type="ECO:0000313" key="4">
    <source>
        <dbReference type="Proteomes" id="UP000053201"/>
    </source>
</evidence>
<evidence type="ECO:0000313" key="3">
    <source>
        <dbReference type="EMBL" id="KNC97634.1"/>
    </source>
</evidence>
<accession>A0A0L0H9Q9</accession>
<proteinExistence type="predicted"/>
<dbReference type="PANTHER" id="PTHR38048">
    <property type="entry name" value="EXPRESSED PROTEIN"/>
    <property type="match status" value="1"/>
</dbReference>
<dbReference type="AlphaFoldDB" id="A0A0L0H9Q9"/>
<keyword evidence="1" id="KW-0175">Coiled coil</keyword>
<dbReference type="GeneID" id="27690349"/>
<dbReference type="Gene3D" id="1.20.120.520">
    <property type="entry name" value="nmb1532 protein domain like"/>
    <property type="match status" value="1"/>
</dbReference>
<gene>
    <name evidence="3" type="ORF">SPPG_07103</name>
</gene>
<dbReference type="RefSeq" id="XP_016605674.1">
    <property type="nucleotide sequence ID" value="XM_016755282.1"/>
</dbReference>
<organism evidence="3 4">
    <name type="scientific">Spizellomyces punctatus (strain DAOM BR117)</name>
    <dbReference type="NCBI Taxonomy" id="645134"/>
    <lineage>
        <taxon>Eukaryota</taxon>
        <taxon>Fungi</taxon>
        <taxon>Fungi incertae sedis</taxon>
        <taxon>Chytridiomycota</taxon>
        <taxon>Chytridiomycota incertae sedis</taxon>
        <taxon>Chytridiomycetes</taxon>
        <taxon>Spizellomycetales</taxon>
        <taxon>Spizellomycetaceae</taxon>
        <taxon>Spizellomyces</taxon>
    </lineage>
</organism>
<feature type="coiled-coil region" evidence="1">
    <location>
        <begin position="79"/>
        <end position="106"/>
    </location>
</feature>
<dbReference type="OrthoDB" id="10044044at2759"/>
<dbReference type="Proteomes" id="UP000053201">
    <property type="component" value="Unassembled WGS sequence"/>
</dbReference>
<dbReference type="VEuPathDB" id="FungiDB:SPPG_07103"/>
<evidence type="ECO:0000256" key="1">
    <source>
        <dbReference type="SAM" id="Coils"/>
    </source>
</evidence>
<keyword evidence="4" id="KW-1185">Reference proteome</keyword>
<dbReference type="InterPro" id="IPR012312">
    <property type="entry name" value="Hemerythrin-like"/>
</dbReference>
<dbReference type="InterPro" id="IPR053206">
    <property type="entry name" value="Dimeric_xanthone_biosynth"/>
</dbReference>
<sequence>MDPYTNWSATLKSFHDHFRRDLCRLIQEAESLKRKSPKPLLRSTAQYLSYLHTHHTIEDRRIFPFLARKMDVSGFAKDHKQLEKIMEKIEQTCEEEKRKGERCQEEETFDVEGFTKLLKELRDLVFPHMRLEEDLTAPEKMKSLFSPEEMRLMLS</sequence>
<dbReference type="PANTHER" id="PTHR38048:SF1">
    <property type="entry name" value="HEMERYTHRIN-LIKE DOMAIN-CONTAINING PROTEIN"/>
    <property type="match status" value="1"/>
</dbReference>
<evidence type="ECO:0000259" key="2">
    <source>
        <dbReference type="Pfam" id="PF01814"/>
    </source>
</evidence>
<dbReference type="CDD" id="cd12108">
    <property type="entry name" value="Hr-like"/>
    <property type="match status" value="1"/>
</dbReference>
<dbReference type="InParanoid" id="A0A0L0H9Q9"/>
<dbReference type="EMBL" id="KQ257463">
    <property type="protein sequence ID" value="KNC97634.1"/>
    <property type="molecule type" value="Genomic_DNA"/>
</dbReference>